<keyword evidence="7" id="KW-0869">Chloride channel</keyword>
<evidence type="ECO:0000313" key="13">
    <source>
        <dbReference type="EMBL" id="MCU7549115.1"/>
    </source>
</evidence>
<evidence type="ECO:0000256" key="4">
    <source>
        <dbReference type="ARBA" id="ARBA00022989"/>
    </source>
</evidence>
<keyword evidence="8" id="KW-0868">Chloride</keyword>
<dbReference type="CDD" id="cd02205">
    <property type="entry name" value="CBS_pair_SF"/>
    <property type="match status" value="1"/>
</dbReference>
<evidence type="ECO:0000256" key="8">
    <source>
        <dbReference type="ARBA" id="ARBA00023214"/>
    </source>
</evidence>
<evidence type="ECO:0000256" key="2">
    <source>
        <dbReference type="ARBA" id="ARBA00022448"/>
    </source>
</evidence>
<evidence type="ECO:0000259" key="12">
    <source>
        <dbReference type="PROSITE" id="PS51371"/>
    </source>
</evidence>
<keyword evidence="2" id="KW-0813">Transport</keyword>
<sequence length="627" mass="67298">MNQLAKEPINRIPISVSLDDNVTPQDVSPTARSDKKRLLYLSLLTILIAGFVSILAKLLVYLINLITNISFYQKLSTHASSPVSNSLSVLVILIPAIGGIIVGLMALYGSKAIRGHGIPEAMEQILVNKSKIRPSITYLKPVSAAISIGTGGPFGAEGPIIATGGALGSTIGQLLKISSYERKILLASGATAGMSAIFGSPIAAIFLAIELLLFEFSPRSIIPVALACITGAAGHHLLFEPGAVFPTPFIETPTNSALAIYSGIGLVIGILAAAITKVVYFIEDAFEKLPIHWMWWPMLGGLVVGFIGYFAPRTLGVGYENITDLLSGKTAISIVLSLCIMKFISWAIALGSGTSGGTLAPLLTIGGATGALLGTGALYLFPDSGMTITVAALVGMSAMFAGASRALLTSIVFAIETTQQANALLPLLAACVGSYLISYLLMKNTIMTEKIARRGVATPHIYEPDILNNLKVKQVQTDEAIVLDHTATANEVRAWIKEKKLHQQNYYVVADQEGNFKGVISSSDIFNLHFNDDSNIEVLIQRKRFVVRTEDNLKKAVEIMARENLDVVPVISEDDNKITGVLSYRNIISVYTQNAEEHKENVAISLKRRTLKILLHGKKKISMIKNS</sequence>
<dbReference type="GO" id="GO:0034707">
    <property type="term" value="C:chloride channel complex"/>
    <property type="evidence" value="ECO:0007669"/>
    <property type="project" value="UniProtKB-KW"/>
</dbReference>
<feature type="transmembrane region" description="Helical" evidence="11">
    <location>
        <begin position="359"/>
        <end position="381"/>
    </location>
</feature>
<dbReference type="Gene3D" id="3.10.580.10">
    <property type="entry name" value="CBS-domain"/>
    <property type="match status" value="1"/>
</dbReference>
<feature type="transmembrane region" description="Helical" evidence="11">
    <location>
        <begin position="184"/>
        <end position="209"/>
    </location>
</feature>
<feature type="transmembrane region" description="Helical" evidence="11">
    <location>
        <begin position="38"/>
        <end position="66"/>
    </location>
</feature>
<feature type="transmembrane region" description="Helical" evidence="11">
    <location>
        <begin position="86"/>
        <end position="108"/>
    </location>
</feature>
<dbReference type="GO" id="GO:0005254">
    <property type="term" value="F:chloride channel activity"/>
    <property type="evidence" value="ECO:0007669"/>
    <property type="project" value="UniProtKB-KW"/>
</dbReference>
<dbReference type="SUPFAM" id="SSF81340">
    <property type="entry name" value="Clc chloride channel"/>
    <property type="match status" value="1"/>
</dbReference>
<keyword evidence="14" id="KW-1185">Reference proteome</keyword>
<keyword evidence="10" id="KW-0129">CBS domain</keyword>
<dbReference type="RefSeq" id="WP_279296556.1">
    <property type="nucleotide sequence ID" value="NZ_JAOTIF010000004.1"/>
</dbReference>
<dbReference type="PANTHER" id="PTHR43427:SF6">
    <property type="entry name" value="CHLORIDE CHANNEL PROTEIN CLC-E"/>
    <property type="match status" value="1"/>
</dbReference>
<dbReference type="PRINTS" id="PR00762">
    <property type="entry name" value="CLCHANNEL"/>
</dbReference>
<comment type="subcellular location">
    <subcellularLocation>
        <location evidence="1">Membrane</location>
        <topology evidence="1">Multi-pass membrane protein</topology>
    </subcellularLocation>
</comment>
<evidence type="ECO:0000256" key="1">
    <source>
        <dbReference type="ARBA" id="ARBA00004141"/>
    </source>
</evidence>
<keyword evidence="5" id="KW-0406">Ion transport</keyword>
<dbReference type="Gene3D" id="1.10.3080.10">
    <property type="entry name" value="Clc chloride channel"/>
    <property type="match status" value="1"/>
</dbReference>
<dbReference type="InterPro" id="IPR000644">
    <property type="entry name" value="CBS_dom"/>
</dbReference>
<evidence type="ECO:0000256" key="9">
    <source>
        <dbReference type="ARBA" id="ARBA00023303"/>
    </source>
</evidence>
<feature type="transmembrane region" description="Helical" evidence="11">
    <location>
        <begin position="388"/>
        <end position="415"/>
    </location>
</feature>
<evidence type="ECO:0000256" key="7">
    <source>
        <dbReference type="ARBA" id="ARBA00023173"/>
    </source>
</evidence>
<reference evidence="13" key="1">
    <citation type="submission" date="2022-09" db="EMBL/GenBank/DDBJ databases">
        <authorList>
            <person name="Yuan C."/>
            <person name="Ke Z."/>
        </authorList>
    </citation>
    <scope>NUCLEOTIDE SEQUENCE</scope>
    <source>
        <strain evidence="13">LB-8</strain>
    </source>
</reference>
<dbReference type="Pfam" id="PF00654">
    <property type="entry name" value="Voltage_CLC"/>
    <property type="match status" value="1"/>
</dbReference>
<evidence type="ECO:0000256" key="11">
    <source>
        <dbReference type="SAM" id="Phobius"/>
    </source>
</evidence>
<evidence type="ECO:0000313" key="14">
    <source>
        <dbReference type="Proteomes" id="UP001155483"/>
    </source>
</evidence>
<dbReference type="InterPro" id="IPR050368">
    <property type="entry name" value="ClC-type_chloride_channel"/>
</dbReference>
<dbReference type="Proteomes" id="UP001155483">
    <property type="component" value="Unassembled WGS sequence"/>
</dbReference>
<feature type="transmembrane region" description="Helical" evidence="11">
    <location>
        <begin position="421"/>
        <end position="441"/>
    </location>
</feature>
<dbReference type="InterPro" id="IPR001807">
    <property type="entry name" value="ClC"/>
</dbReference>
<proteinExistence type="predicted"/>
<dbReference type="AlphaFoldDB" id="A0A9X2XUW7"/>
<feature type="transmembrane region" description="Helical" evidence="11">
    <location>
        <begin position="221"/>
        <end position="239"/>
    </location>
</feature>
<evidence type="ECO:0000256" key="3">
    <source>
        <dbReference type="ARBA" id="ARBA00022692"/>
    </source>
</evidence>
<feature type="transmembrane region" description="Helical" evidence="11">
    <location>
        <begin position="260"/>
        <end position="282"/>
    </location>
</feature>
<gene>
    <name evidence="13" type="ORF">OCK74_08310</name>
</gene>
<dbReference type="PROSITE" id="PS51371">
    <property type="entry name" value="CBS"/>
    <property type="match status" value="1"/>
</dbReference>
<reference evidence="13" key="2">
    <citation type="submission" date="2023-04" db="EMBL/GenBank/DDBJ databases">
        <title>Paracnuella aquatica gen. nov., sp. nov., a member of the family Chitinophagaceae isolated from a hot spring.</title>
        <authorList>
            <person name="Wang C."/>
        </authorList>
    </citation>
    <scope>NUCLEOTIDE SEQUENCE</scope>
    <source>
        <strain evidence="13">LB-8</strain>
    </source>
</reference>
<dbReference type="InterPro" id="IPR014743">
    <property type="entry name" value="Cl-channel_core"/>
</dbReference>
<dbReference type="CDD" id="cd00400">
    <property type="entry name" value="Voltage_gated_ClC"/>
    <property type="match status" value="1"/>
</dbReference>
<organism evidence="13 14">
    <name type="scientific">Paraflavisolibacter caeni</name>
    <dbReference type="NCBI Taxonomy" id="2982496"/>
    <lineage>
        <taxon>Bacteria</taxon>
        <taxon>Pseudomonadati</taxon>
        <taxon>Bacteroidota</taxon>
        <taxon>Chitinophagia</taxon>
        <taxon>Chitinophagales</taxon>
        <taxon>Chitinophagaceae</taxon>
        <taxon>Paraflavisolibacter</taxon>
    </lineage>
</organism>
<dbReference type="PANTHER" id="PTHR43427">
    <property type="entry name" value="CHLORIDE CHANNEL PROTEIN CLC-E"/>
    <property type="match status" value="1"/>
</dbReference>
<feature type="domain" description="CBS" evidence="12">
    <location>
        <begin position="540"/>
        <end position="597"/>
    </location>
</feature>
<keyword evidence="9" id="KW-0407">Ion channel</keyword>
<evidence type="ECO:0000256" key="10">
    <source>
        <dbReference type="PROSITE-ProRule" id="PRU00703"/>
    </source>
</evidence>
<feature type="transmembrane region" description="Helical" evidence="11">
    <location>
        <begin position="331"/>
        <end position="353"/>
    </location>
</feature>
<dbReference type="SUPFAM" id="SSF54631">
    <property type="entry name" value="CBS-domain pair"/>
    <property type="match status" value="1"/>
</dbReference>
<comment type="caution">
    <text evidence="13">The sequence shown here is derived from an EMBL/GenBank/DDBJ whole genome shotgun (WGS) entry which is preliminary data.</text>
</comment>
<keyword evidence="4 11" id="KW-1133">Transmembrane helix</keyword>
<feature type="transmembrane region" description="Helical" evidence="11">
    <location>
        <begin position="294"/>
        <end position="311"/>
    </location>
</feature>
<dbReference type="Pfam" id="PF00571">
    <property type="entry name" value="CBS"/>
    <property type="match status" value="1"/>
</dbReference>
<name>A0A9X2XUW7_9BACT</name>
<evidence type="ECO:0000256" key="6">
    <source>
        <dbReference type="ARBA" id="ARBA00023136"/>
    </source>
</evidence>
<evidence type="ECO:0000256" key="5">
    <source>
        <dbReference type="ARBA" id="ARBA00023065"/>
    </source>
</evidence>
<keyword evidence="6 11" id="KW-0472">Membrane</keyword>
<dbReference type="EMBL" id="JAOTIF010000004">
    <property type="protein sequence ID" value="MCU7549115.1"/>
    <property type="molecule type" value="Genomic_DNA"/>
</dbReference>
<keyword evidence="3 11" id="KW-0812">Transmembrane</keyword>
<dbReference type="InterPro" id="IPR046342">
    <property type="entry name" value="CBS_dom_sf"/>
</dbReference>
<protein>
    <submittedName>
        <fullName evidence="13">Chloride channel protein</fullName>
    </submittedName>
</protein>
<accession>A0A9X2XUW7</accession>